<dbReference type="RefSeq" id="WP_057638381.1">
    <property type="nucleotide sequence ID" value="NZ_LDJM01000027.1"/>
</dbReference>
<sequence>MSTALSWPLGLILIALLIGMLGSLRRAGLSAMRKALLCVLQLLVAGALWLALFPPLQGVPAITALLLTSPAASLPADANGPLYALPEAGEVAGAQPVADLASLLRSQPQITTVQLLGDGLPARDRLPQRAVLRHAPAALHGLVDVQLPDTLASGGQLQVHARVAGQARANWQAELRDPAERLVDRQAIADNGQVSLQAPLRAAGLVVYALRIVDADNRLIDSTPLPLQVVDGHALRLHQLAGAPNAENKFIQRWASDAGLATTRQLPTGGGVALGDPATGMDARQLANSDLLLLDERSLLALGSAGRARLRSAVQAGLGVLVQPRDALQPSHRQALAELGLRVDGGNRTQPLQLEADKTTPERLDVLRGPRAHTPTQAEAAPALERWNVTAGNAQPLRQGTHRIGLWQAVGRGRVGLLALPDTHLLVLAGRDELHAALWAGISSVLGRPQAGNTTSQQQADGEQTDGRHTRLQHTGIIWQHERSTLCGLPADTDVVHNDTQQSQHLRIDPATPGCAAWWPQHSGWHRINDQAVYVTAPTQAPGLHRAQTQRDTADIVAASALPTDHALPQQPGPRWPWWLALVGLLGVLWRVERKN</sequence>
<dbReference type="OrthoDB" id="7199749at2"/>
<comment type="caution">
    <text evidence="3">The sequence shown here is derived from an EMBL/GenBank/DDBJ whole genome shotgun (WGS) entry which is preliminary data.</text>
</comment>
<keyword evidence="4" id="KW-1185">Reference proteome</keyword>
<reference evidence="3 4" key="1">
    <citation type="submission" date="2015-05" db="EMBL/GenBank/DDBJ databases">
        <title>Genome sequencing and analysis of members of genus Stenotrophomonas.</title>
        <authorList>
            <person name="Patil P.P."/>
            <person name="Midha S."/>
            <person name="Patil P.B."/>
        </authorList>
    </citation>
    <scope>NUCLEOTIDE SEQUENCE [LARGE SCALE GENOMIC DNA]</scope>
    <source>
        <strain evidence="3 4">DSM 24757</strain>
    </source>
</reference>
<keyword evidence="2" id="KW-0812">Transmembrane</keyword>
<dbReference type="EMBL" id="LDJM01000027">
    <property type="protein sequence ID" value="KRG75789.1"/>
    <property type="molecule type" value="Genomic_DNA"/>
</dbReference>
<protein>
    <recommendedName>
        <fullName evidence="5">Carboxypeptidase regulatory-like domain-containing protein</fullName>
    </recommendedName>
</protein>
<feature type="compositionally biased region" description="Polar residues" evidence="1">
    <location>
        <begin position="451"/>
        <end position="462"/>
    </location>
</feature>
<keyword evidence="2" id="KW-1133">Transmembrane helix</keyword>
<evidence type="ECO:0000256" key="1">
    <source>
        <dbReference type="SAM" id="MobiDB-lite"/>
    </source>
</evidence>
<gene>
    <name evidence="3" type="ORF">ABB30_11145</name>
</gene>
<evidence type="ECO:0000313" key="3">
    <source>
        <dbReference type="EMBL" id="KRG75789.1"/>
    </source>
</evidence>
<name>A0A0R0D0Q0_9GAMM</name>
<proteinExistence type="predicted"/>
<evidence type="ECO:0008006" key="5">
    <source>
        <dbReference type="Google" id="ProtNLM"/>
    </source>
</evidence>
<organism evidence="3 4">
    <name type="scientific">Stenotrophomonas ginsengisoli</name>
    <dbReference type="NCBI Taxonomy" id="336566"/>
    <lineage>
        <taxon>Bacteria</taxon>
        <taxon>Pseudomonadati</taxon>
        <taxon>Pseudomonadota</taxon>
        <taxon>Gammaproteobacteria</taxon>
        <taxon>Lysobacterales</taxon>
        <taxon>Lysobacteraceae</taxon>
        <taxon>Stenotrophomonas</taxon>
    </lineage>
</organism>
<dbReference type="STRING" id="336566.ABB30_11145"/>
<dbReference type="PATRIC" id="fig|336566.3.peg.1650"/>
<accession>A0A0R0D0Q0</accession>
<feature type="transmembrane region" description="Helical" evidence="2">
    <location>
        <begin position="36"/>
        <end position="56"/>
    </location>
</feature>
<keyword evidence="2" id="KW-0472">Membrane</keyword>
<dbReference type="Proteomes" id="UP000050956">
    <property type="component" value="Unassembled WGS sequence"/>
</dbReference>
<evidence type="ECO:0000313" key="4">
    <source>
        <dbReference type="Proteomes" id="UP000050956"/>
    </source>
</evidence>
<dbReference type="AlphaFoldDB" id="A0A0R0D0Q0"/>
<feature type="region of interest" description="Disordered" evidence="1">
    <location>
        <begin position="449"/>
        <end position="469"/>
    </location>
</feature>
<feature type="transmembrane region" description="Helical" evidence="2">
    <location>
        <begin position="6"/>
        <end position="24"/>
    </location>
</feature>
<evidence type="ECO:0000256" key="2">
    <source>
        <dbReference type="SAM" id="Phobius"/>
    </source>
</evidence>